<feature type="binding site" evidence="7">
    <location>
        <position position="48"/>
    </location>
    <ligand>
        <name>substrate</name>
    </ligand>
</feature>
<comment type="catalytic activity">
    <reaction evidence="7">
        <text>shikimate + ATP = 3-phosphoshikimate + ADP + H(+)</text>
        <dbReference type="Rhea" id="RHEA:13121"/>
        <dbReference type="ChEBI" id="CHEBI:15378"/>
        <dbReference type="ChEBI" id="CHEBI:30616"/>
        <dbReference type="ChEBI" id="CHEBI:36208"/>
        <dbReference type="ChEBI" id="CHEBI:145989"/>
        <dbReference type="ChEBI" id="CHEBI:456216"/>
        <dbReference type="EC" id="2.7.1.71"/>
    </reaction>
</comment>
<feature type="binding site" evidence="7">
    <location>
        <position position="24"/>
    </location>
    <ligand>
        <name>substrate</name>
    </ligand>
</feature>
<evidence type="ECO:0000256" key="7">
    <source>
        <dbReference type="HAMAP-Rule" id="MF_00109"/>
    </source>
</evidence>
<dbReference type="GO" id="GO:0005524">
    <property type="term" value="F:ATP binding"/>
    <property type="evidence" value="ECO:0007669"/>
    <property type="project" value="UniProtKB-UniRule"/>
</dbReference>
<dbReference type="InterPro" id="IPR031322">
    <property type="entry name" value="Shikimate/glucono_kinase"/>
</dbReference>
<dbReference type="InterPro" id="IPR000623">
    <property type="entry name" value="Shikimate_kinase/TSH1"/>
</dbReference>
<protein>
    <recommendedName>
        <fullName evidence="7">Shikimate kinase</fullName>
        <shortName evidence="7">SK</shortName>
        <ecNumber evidence="7">2.7.1.71</ecNumber>
    </recommendedName>
</protein>
<dbReference type="Proteomes" id="UP000620075">
    <property type="component" value="Unassembled WGS sequence"/>
</dbReference>
<dbReference type="GO" id="GO:0009073">
    <property type="term" value="P:aromatic amino acid family biosynthetic process"/>
    <property type="evidence" value="ECO:0007669"/>
    <property type="project" value="UniProtKB-KW"/>
</dbReference>
<feature type="binding site" evidence="7">
    <location>
        <begin position="2"/>
        <end position="7"/>
    </location>
    <ligand>
        <name>ATP</name>
        <dbReference type="ChEBI" id="CHEBI:30616"/>
    </ligand>
</feature>
<feature type="binding site" evidence="7">
    <location>
        <position position="6"/>
    </location>
    <ligand>
        <name>Mg(2+)</name>
        <dbReference type="ChEBI" id="CHEBI:18420"/>
    </ligand>
</feature>
<dbReference type="CDD" id="cd00464">
    <property type="entry name" value="SK"/>
    <property type="match status" value="1"/>
</dbReference>
<feature type="binding site" evidence="7">
    <location>
        <position position="125"/>
    </location>
    <ligand>
        <name>substrate</name>
    </ligand>
</feature>
<evidence type="ECO:0000256" key="4">
    <source>
        <dbReference type="ARBA" id="ARBA00022777"/>
    </source>
</evidence>
<reference evidence="8 9" key="1">
    <citation type="submission" date="2020-10" db="EMBL/GenBank/DDBJ databases">
        <title>Ca. Dormibacterota MAGs.</title>
        <authorList>
            <person name="Montgomery K."/>
        </authorList>
    </citation>
    <scope>NUCLEOTIDE SEQUENCE [LARGE SCALE GENOMIC DNA]</scope>
    <source>
        <strain evidence="8">SC8811_S16_3</strain>
    </source>
</reference>
<organism evidence="8 9">
    <name type="scientific">Candidatus Dormiibacter inghamiae</name>
    <dbReference type="NCBI Taxonomy" id="3127013"/>
    <lineage>
        <taxon>Bacteria</taxon>
        <taxon>Bacillati</taxon>
        <taxon>Candidatus Dormiibacterota</taxon>
        <taxon>Candidatus Dormibacteria</taxon>
        <taxon>Candidatus Dormibacterales</taxon>
        <taxon>Candidatus Dormibacteraceae</taxon>
        <taxon>Candidatus Dormiibacter</taxon>
    </lineage>
</organism>
<feature type="binding site" evidence="7">
    <location>
        <position position="69"/>
    </location>
    <ligand>
        <name>substrate</name>
    </ligand>
</feature>
<evidence type="ECO:0000256" key="2">
    <source>
        <dbReference type="ARBA" id="ARBA00022679"/>
    </source>
</evidence>
<dbReference type="GO" id="GO:0005829">
    <property type="term" value="C:cytosol"/>
    <property type="evidence" value="ECO:0007669"/>
    <property type="project" value="TreeGrafter"/>
</dbReference>
<dbReference type="RefSeq" id="WP_338179755.1">
    <property type="nucleotide sequence ID" value="NZ_JAEKNQ010000038.1"/>
</dbReference>
<proteinExistence type="inferred from homology"/>
<keyword evidence="1 7" id="KW-0028">Amino-acid biosynthesis</keyword>
<dbReference type="AlphaFoldDB" id="A0A934KIX4"/>
<dbReference type="EMBL" id="JAEKNQ010000038">
    <property type="protein sequence ID" value="MBJ7603548.1"/>
    <property type="molecule type" value="Genomic_DNA"/>
</dbReference>
<comment type="cofactor">
    <cofactor evidence="7">
        <name>Mg(2+)</name>
        <dbReference type="ChEBI" id="CHEBI:18420"/>
    </cofactor>
    <text evidence="7">Binds 1 Mg(2+) ion per subunit.</text>
</comment>
<dbReference type="PANTHER" id="PTHR21087:SF16">
    <property type="entry name" value="SHIKIMATE KINASE 1, CHLOROPLASTIC"/>
    <property type="match status" value="1"/>
</dbReference>
<dbReference type="PRINTS" id="PR01100">
    <property type="entry name" value="SHIKIMTKNASE"/>
</dbReference>
<evidence type="ECO:0000313" key="9">
    <source>
        <dbReference type="Proteomes" id="UP000620075"/>
    </source>
</evidence>
<evidence type="ECO:0000256" key="3">
    <source>
        <dbReference type="ARBA" id="ARBA00022741"/>
    </source>
</evidence>
<name>A0A934KIX4_9BACT</name>
<gene>
    <name evidence="7" type="primary">aroK</name>
    <name evidence="8" type="ORF">JF888_10225</name>
</gene>
<comment type="caution">
    <text evidence="8">The sequence shown here is derived from an EMBL/GenBank/DDBJ whole genome shotgun (WGS) entry which is preliminary data.</text>
</comment>
<dbReference type="SUPFAM" id="SSF52540">
    <property type="entry name" value="P-loop containing nucleoside triphosphate hydrolases"/>
    <property type="match status" value="1"/>
</dbReference>
<keyword evidence="5 7" id="KW-0067">ATP-binding</keyword>
<dbReference type="GO" id="GO:0008652">
    <property type="term" value="P:amino acid biosynthetic process"/>
    <property type="evidence" value="ECO:0007669"/>
    <property type="project" value="UniProtKB-KW"/>
</dbReference>
<comment type="function">
    <text evidence="7">Catalyzes the specific phosphorylation of the 3-hydroxyl group of shikimic acid using ATP as a cosubstrate.</text>
</comment>
<dbReference type="Gene3D" id="3.40.50.300">
    <property type="entry name" value="P-loop containing nucleotide triphosphate hydrolases"/>
    <property type="match status" value="1"/>
</dbReference>
<accession>A0A934KIX4</accession>
<comment type="similarity">
    <text evidence="7">Belongs to the shikimate kinase family.</text>
</comment>
<dbReference type="GO" id="GO:0000287">
    <property type="term" value="F:magnesium ion binding"/>
    <property type="evidence" value="ECO:0007669"/>
    <property type="project" value="UniProtKB-UniRule"/>
</dbReference>
<feature type="binding site" evidence="7">
    <location>
        <position position="107"/>
    </location>
    <ligand>
        <name>ATP</name>
        <dbReference type="ChEBI" id="CHEBI:30616"/>
    </ligand>
</feature>
<dbReference type="PANTHER" id="PTHR21087">
    <property type="entry name" value="SHIKIMATE KINASE"/>
    <property type="match status" value="1"/>
</dbReference>
<comment type="pathway">
    <text evidence="7">Metabolic intermediate biosynthesis; chorismate biosynthesis; chorismate from D-erythrose 4-phosphate and phosphoenolpyruvate: step 5/7.</text>
</comment>
<keyword evidence="7" id="KW-0460">Magnesium</keyword>
<evidence type="ECO:0000256" key="5">
    <source>
        <dbReference type="ARBA" id="ARBA00022840"/>
    </source>
</evidence>
<dbReference type="GO" id="GO:0009423">
    <property type="term" value="P:chorismate biosynthetic process"/>
    <property type="evidence" value="ECO:0007669"/>
    <property type="project" value="UniProtKB-UniRule"/>
</dbReference>
<sequence>MGCGKSTVGRRVAELAAAPYFDLDQMLEDSTGLTVGTYFARHGEAAFRALEARLLPEVLQPGAVTSLGGGTPVPEANWRLLQERARTVYLAAPLVVLLARAGSQATRPLLLGRSRQELEQLWRARLPRYEAAQGRVDAARPVEEVAEEVLALWDS</sequence>
<comment type="subunit">
    <text evidence="7">Monomer.</text>
</comment>
<dbReference type="EC" id="2.7.1.71" evidence="7"/>
<comment type="subcellular location">
    <subcellularLocation>
        <location evidence="7">Cytoplasm</location>
    </subcellularLocation>
</comment>
<keyword evidence="2 7" id="KW-0808">Transferase</keyword>
<keyword evidence="7" id="KW-0479">Metal-binding</keyword>
<evidence type="ECO:0000313" key="8">
    <source>
        <dbReference type="EMBL" id="MBJ7603548.1"/>
    </source>
</evidence>
<dbReference type="GO" id="GO:0004765">
    <property type="term" value="F:shikimate kinase activity"/>
    <property type="evidence" value="ECO:0007669"/>
    <property type="project" value="UniProtKB-UniRule"/>
</dbReference>
<dbReference type="InterPro" id="IPR027417">
    <property type="entry name" value="P-loop_NTPase"/>
</dbReference>
<evidence type="ECO:0000256" key="1">
    <source>
        <dbReference type="ARBA" id="ARBA00022605"/>
    </source>
</evidence>
<keyword evidence="4 7" id="KW-0418">Kinase</keyword>
<evidence type="ECO:0000256" key="6">
    <source>
        <dbReference type="ARBA" id="ARBA00023141"/>
    </source>
</evidence>
<dbReference type="HAMAP" id="MF_00109">
    <property type="entry name" value="Shikimate_kinase"/>
    <property type="match status" value="1"/>
</dbReference>
<dbReference type="Pfam" id="PF01202">
    <property type="entry name" value="SKI"/>
    <property type="match status" value="1"/>
</dbReference>
<feature type="binding site" evidence="7">
    <location>
        <position position="140"/>
    </location>
    <ligand>
        <name>ATP</name>
        <dbReference type="ChEBI" id="CHEBI:30616"/>
    </ligand>
</feature>
<keyword evidence="6 7" id="KW-0057">Aromatic amino acid biosynthesis</keyword>
<keyword evidence="7" id="KW-0963">Cytoplasm</keyword>
<keyword evidence="3 7" id="KW-0547">Nucleotide-binding</keyword>